<comment type="similarity">
    <text evidence="1">Belongs to the CAPAB/TerDEXZ family.</text>
</comment>
<comment type="caution">
    <text evidence="4">The sequence shown here is derived from an EMBL/GenBank/DDBJ whole genome shotgun (WGS) entry which is preliminary data.</text>
</comment>
<dbReference type="PANTHER" id="PTHR32097:SF4">
    <property type="entry name" value="GENERAL STRESS PROTEIN 16U"/>
    <property type="match status" value="1"/>
</dbReference>
<evidence type="ECO:0000256" key="2">
    <source>
        <dbReference type="SAM" id="MobiDB-lite"/>
    </source>
</evidence>
<sequence>MTRALERGATVHLPVAVLRAVLRWGDPPGAGRGGPGLDLSALLLDAGGRVRSQGDFVFYNQPRHPTGLVRRLPRRRDAEGRRETVEAELGRLDAGVRRVVLAASADGGFAGVRGARLLLHDAAAPAPAPVLALLALAPGEGETAVVCGELRRAAGGWDFRAGGAGYTGGLPALAASYGIAPAGRAPSSPPAGTPPVRAAAPGPPPHATDGAAPSYGYPQPDPAFTLPPQGPQFLN</sequence>
<dbReference type="RefSeq" id="WP_311628966.1">
    <property type="nucleotide sequence ID" value="NZ_JAVREN010000004.1"/>
</dbReference>
<evidence type="ECO:0000259" key="3">
    <source>
        <dbReference type="Pfam" id="PF02342"/>
    </source>
</evidence>
<evidence type="ECO:0000313" key="4">
    <source>
        <dbReference type="EMBL" id="MDT0306043.1"/>
    </source>
</evidence>
<dbReference type="PANTHER" id="PTHR32097">
    <property type="entry name" value="CAMP-BINDING PROTEIN 1-RELATED"/>
    <property type="match status" value="1"/>
</dbReference>
<name>A0ABU2L3Z3_9ACTN</name>
<dbReference type="CDD" id="cd06974">
    <property type="entry name" value="TerD_like"/>
    <property type="match status" value="1"/>
</dbReference>
<accession>A0ABU2L3Z3</accession>
<dbReference type="EMBL" id="JAVREN010000004">
    <property type="protein sequence ID" value="MDT0306043.1"/>
    <property type="molecule type" value="Genomic_DNA"/>
</dbReference>
<dbReference type="Gene3D" id="2.60.60.30">
    <property type="entry name" value="sav2460 like domains"/>
    <property type="match status" value="1"/>
</dbReference>
<proteinExistence type="inferred from homology"/>
<dbReference type="Proteomes" id="UP001183388">
    <property type="component" value="Unassembled WGS sequence"/>
</dbReference>
<evidence type="ECO:0000313" key="5">
    <source>
        <dbReference type="Proteomes" id="UP001183388"/>
    </source>
</evidence>
<keyword evidence="5" id="KW-1185">Reference proteome</keyword>
<dbReference type="InterPro" id="IPR003325">
    <property type="entry name" value="TerD"/>
</dbReference>
<dbReference type="Pfam" id="PF02342">
    <property type="entry name" value="TerD"/>
    <property type="match status" value="1"/>
</dbReference>
<reference evidence="5" key="1">
    <citation type="submission" date="2023-07" db="EMBL/GenBank/DDBJ databases">
        <title>30 novel species of actinomycetes from the DSMZ collection.</title>
        <authorList>
            <person name="Nouioui I."/>
        </authorList>
    </citation>
    <scope>NUCLEOTIDE SEQUENCE [LARGE SCALE GENOMIC DNA]</scope>
    <source>
        <strain evidence="5">DSM 44917</strain>
    </source>
</reference>
<feature type="region of interest" description="Disordered" evidence="2">
    <location>
        <begin position="183"/>
        <end position="235"/>
    </location>
</feature>
<gene>
    <name evidence="4" type="ORF">RM780_03570</name>
</gene>
<organism evidence="4 5">
    <name type="scientific">Streptomyces boetiae</name>
    <dbReference type="NCBI Taxonomy" id="3075541"/>
    <lineage>
        <taxon>Bacteria</taxon>
        <taxon>Bacillati</taxon>
        <taxon>Actinomycetota</taxon>
        <taxon>Actinomycetes</taxon>
        <taxon>Kitasatosporales</taxon>
        <taxon>Streptomycetaceae</taxon>
        <taxon>Streptomyces</taxon>
    </lineage>
</organism>
<evidence type="ECO:0000256" key="1">
    <source>
        <dbReference type="ARBA" id="ARBA00008775"/>
    </source>
</evidence>
<protein>
    <submittedName>
        <fullName evidence="4">TerD family protein</fullName>
    </submittedName>
</protein>
<feature type="domain" description="TerD" evidence="3">
    <location>
        <begin position="1"/>
        <end position="177"/>
    </location>
</feature>
<dbReference type="InterPro" id="IPR051324">
    <property type="entry name" value="Stress/Tellurium_Resist"/>
</dbReference>